<evidence type="ECO:0000313" key="3">
    <source>
        <dbReference type="Proteomes" id="UP001072952"/>
    </source>
</evidence>
<feature type="domain" description="IrrE N-terminal-like" evidence="1">
    <location>
        <begin position="12"/>
        <end position="133"/>
    </location>
</feature>
<dbReference type="Pfam" id="PF06114">
    <property type="entry name" value="Peptidase_M78"/>
    <property type="match status" value="1"/>
</dbReference>
<keyword evidence="3" id="KW-1185">Reference proteome</keyword>
<accession>A0ABT4BMJ2</accession>
<protein>
    <submittedName>
        <fullName evidence="2">ImmA/IrrE family metallo-endopeptidase</fullName>
    </submittedName>
</protein>
<proteinExistence type="predicted"/>
<gene>
    <name evidence="2" type="ORF">NW133_10150</name>
</gene>
<organism evidence="2 3">
    <name type="scientific">Staphylococcus pettenkoferi</name>
    <dbReference type="NCBI Taxonomy" id="170573"/>
    <lineage>
        <taxon>Bacteria</taxon>
        <taxon>Bacillati</taxon>
        <taxon>Bacillota</taxon>
        <taxon>Bacilli</taxon>
        <taxon>Bacillales</taxon>
        <taxon>Staphylococcaceae</taxon>
        <taxon>Staphylococcus</taxon>
    </lineage>
</organism>
<dbReference type="EMBL" id="JANSLD010000034">
    <property type="protein sequence ID" value="MCY1583883.1"/>
    <property type="molecule type" value="Genomic_DNA"/>
</dbReference>
<evidence type="ECO:0000313" key="2">
    <source>
        <dbReference type="EMBL" id="MCY1583883.1"/>
    </source>
</evidence>
<evidence type="ECO:0000259" key="1">
    <source>
        <dbReference type="Pfam" id="PF06114"/>
    </source>
</evidence>
<reference evidence="2" key="1">
    <citation type="journal article" date="2022" name="Int. J. Mol. Sci.">
        <title>Phenotypic and Genotypic Virulence Characterisation of Staphylococcus pettenkoferi Strains Isolated from Human Bloodstream and Diabetic Foot Infections.</title>
        <authorList>
            <person name="Magnan C."/>
            <person name="Ahmad-Mansour N."/>
            <person name="Pouget C."/>
            <person name="Morsli M."/>
            <person name="Huc-Brandt S."/>
            <person name="Pantel A."/>
            <person name="Dunyach-Remy C."/>
            <person name="Sotto A."/>
            <person name="Molle V."/>
            <person name="Lavigne J.-P."/>
        </authorList>
    </citation>
    <scope>NUCLEOTIDE SEQUENCE</scope>
    <source>
        <strain evidence="2">NSP012P</strain>
    </source>
</reference>
<dbReference type="InterPro" id="IPR010359">
    <property type="entry name" value="IrrE_HExxH"/>
</dbReference>
<reference evidence="2" key="2">
    <citation type="submission" date="2022-08" db="EMBL/GenBank/DDBJ databases">
        <authorList>
            <person name="Magnan C."/>
        </authorList>
    </citation>
    <scope>NUCLEOTIDE SEQUENCE</scope>
    <source>
        <strain evidence="2">NSP012P</strain>
    </source>
</reference>
<name>A0ABT4BMJ2_9STAP</name>
<sequence>MRSFCKKIEINKRGASVRYEDLLSKYDDKLIIKETDLPPSLKGLCADNVILISNDLSSKQKLEVLGEEIAHYEITYGDIRNQNNEFNKKMEFKARRHSYELVISLDDLIKALKTGIELVYEISEYFEVSIEYFLNVIAYYKSKYGLYVDYGKYRIYFEPLSVTELELT</sequence>
<comment type="caution">
    <text evidence="2">The sequence shown here is derived from an EMBL/GenBank/DDBJ whole genome shotgun (WGS) entry which is preliminary data.</text>
</comment>
<dbReference type="RefSeq" id="WP_124225094.1">
    <property type="nucleotide sequence ID" value="NZ_JANSKN010000008.1"/>
</dbReference>
<dbReference type="Proteomes" id="UP001072952">
    <property type="component" value="Unassembled WGS sequence"/>
</dbReference>